<keyword evidence="1" id="KW-0732">Signal</keyword>
<keyword evidence="3" id="KW-1185">Reference proteome</keyword>
<dbReference type="STRING" id="1122124.GCA_000423165_00595"/>
<proteinExistence type="predicted"/>
<protein>
    <submittedName>
        <fullName evidence="2">Uncharacterized protein</fullName>
    </submittedName>
</protein>
<feature type="signal peptide" evidence="1">
    <location>
        <begin position="1"/>
        <end position="24"/>
    </location>
</feature>
<dbReference type="EMBL" id="PIQE01000001">
    <property type="protein sequence ID" value="RUO74514.1"/>
    <property type="molecule type" value="Genomic_DNA"/>
</dbReference>
<dbReference type="PROSITE" id="PS51257">
    <property type="entry name" value="PROKAR_LIPOPROTEIN"/>
    <property type="match status" value="1"/>
</dbReference>
<reference evidence="3" key="1">
    <citation type="journal article" date="2018" name="Front. Microbiol.">
        <title>Genome-Based Analysis Reveals the Taxonomy and Diversity of the Family Idiomarinaceae.</title>
        <authorList>
            <person name="Liu Y."/>
            <person name="Lai Q."/>
            <person name="Shao Z."/>
        </authorList>
    </citation>
    <scope>NUCLEOTIDE SEQUENCE [LARGE SCALE GENOMIC DNA]</scope>
    <source>
        <strain evidence="3">c121</strain>
    </source>
</reference>
<feature type="chain" id="PRO_5019061318" evidence="1">
    <location>
        <begin position="25"/>
        <end position="91"/>
    </location>
</feature>
<name>A0A432Z9A4_9GAMM</name>
<accession>A0A432Z9A4</accession>
<evidence type="ECO:0000313" key="3">
    <source>
        <dbReference type="Proteomes" id="UP000287022"/>
    </source>
</evidence>
<dbReference type="AlphaFoldDB" id="A0A432Z9A4"/>
<comment type="caution">
    <text evidence="2">The sequence shown here is derived from an EMBL/GenBank/DDBJ whole genome shotgun (WGS) entry which is preliminary data.</text>
</comment>
<sequence>MNFKLASLIAATLMLGGCASTTKAPPVLQQSNQPAHVWNDSESLALNITKAALDIPDDIRDTDKPANESMFRTAAWKNTTEATTPNLRVKK</sequence>
<evidence type="ECO:0000313" key="2">
    <source>
        <dbReference type="EMBL" id="RUO74514.1"/>
    </source>
</evidence>
<evidence type="ECO:0000256" key="1">
    <source>
        <dbReference type="SAM" id="SignalP"/>
    </source>
</evidence>
<dbReference type="Proteomes" id="UP000287022">
    <property type="component" value="Unassembled WGS sequence"/>
</dbReference>
<organism evidence="2 3">
    <name type="scientific">Pseudidiomarina sediminum</name>
    <dbReference type="NCBI Taxonomy" id="431675"/>
    <lineage>
        <taxon>Bacteria</taxon>
        <taxon>Pseudomonadati</taxon>
        <taxon>Pseudomonadota</taxon>
        <taxon>Gammaproteobacteria</taxon>
        <taxon>Alteromonadales</taxon>
        <taxon>Idiomarinaceae</taxon>
        <taxon>Pseudidiomarina</taxon>
    </lineage>
</organism>
<gene>
    <name evidence="2" type="ORF">CWI80_04005</name>
</gene>
<dbReference type="RefSeq" id="WP_026861638.1">
    <property type="nucleotide sequence ID" value="NZ_PIQE01000001.1"/>
</dbReference>